<dbReference type="InterPro" id="IPR017946">
    <property type="entry name" value="PLC-like_Pdiesterase_TIM-brl"/>
</dbReference>
<comment type="caution">
    <text evidence="2">The sequence shown here is derived from an EMBL/GenBank/DDBJ whole genome shotgun (WGS) entry which is preliminary data.</text>
</comment>
<dbReference type="RefSeq" id="WP_322445145.1">
    <property type="nucleotide sequence ID" value="NZ_JAXOFX010000002.1"/>
</dbReference>
<dbReference type="SUPFAM" id="SSF51695">
    <property type="entry name" value="PLC-like phosphodiesterases"/>
    <property type="match status" value="1"/>
</dbReference>
<name>A0ABU5IV96_9BACI</name>
<reference evidence="2 3" key="1">
    <citation type="submission" date="2023-11" db="EMBL/GenBank/DDBJ databases">
        <title>Bacillus jintuensis, isolated from a mudflat on the Beibu Gulf coast.</title>
        <authorList>
            <person name="Li M."/>
        </authorList>
    </citation>
    <scope>NUCLEOTIDE SEQUENCE [LARGE SCALE GENOMIC DNA]</scope>
    <source>
        <strain evidence="2 3">31A1R</strain>
        <plasmid evidence="2">unnamed</plasmid>
    </source>
</reference>
<dbReference type="Pfam" id="PF03009">
    <property type="entry name" value="GDPD"/>
    <property type="match status" value="1"/>
</dbReference>
<dbReference type="Proteomes" id="UP001290455">
    <property type="component" value="Unassembled WGS sequence"/>
</dbReference>
<dbReference type="PROSITE" id="PS51704">
    <property type="entry name" value="GP_PDE"/>
    <property type="match status" value="1"/>
</dbReference>
<sequence length="247" mass="28431">MTLIFAHRGYSSAFPENTMRAFMEAEKAGAEGLEIDVQLTKDGEVVVIHDEKVDRTTGSTGYVKDFTFKELRKLDASYLHKTLLKKEPIPSLEELFEWMSTTNLVCNVELKNIIFRYEGMEEKIIELVRKYNLADRIILSSFNHYSIIYSYRIDPEVEIAPLLAEGLYMPWVYASSIQAKGIHPKYIAATNEMVKSCMENGIAVRPYTVNKKADMLRFFEVGCSAFITDDPVKALRIRKQFERKSKK</sequence>
<feature type="domain" description="GP-PDE" evidence="1">
    <location>
        <begin position="2"/>
        <end position="238"/>
    </location>
</feature>
<dbReference type="PANTHER" id="PTHR46211">
    <property type="entry name" value="GLYCEROPHOSPHORYL DIESTER PHOSPHODIESTERASE"/>
    <property type="match status" value="1"/>
</dbReference>
<protein>
    <submittedName>
        <fullName evidence="2">Glycerophosphodiester phosphodiesterase</fullName>
    </submittedName>
</protein>
<evidence type="ECO:0000313" key="2">
    <source>
        <dbReference type="EMBL" id="MDZ5471071.1"/>
    </source>
</evidence>
<dbReference type="EMBL" id="JAXOFX010000002">
    <property type="protein sequence ID" value="MDZ5471071.1"/>
    <property type="molecule type" value="Genomic_DNA"/>
</dbReference>
<organism evidence="2 3">
    <name type="scientific">Robertmurraya mangrovi</name>
    <dbReference type="NCBI Taxonomy" id="3098077"/>
    <lineage>
        <taxon>Bacteria</taxon>
        <taxon>Bacillati</taxon>
        <taxon>Bacillota</taxon>
        <taxon>Bacilli</taxon>
        <taxon>Bacillales</taxon>
        <taxon>Bacillaceae</taxon>
        <taxon>Robertmurraya</taxon>
    </lineage>
</organism>
<keyword evidence="2" id="KW-0614">Plasmid</keyword>
<evidence type="ECO:0000259" key="1">
    <source>
        <dbReference type="PROSITE" id="PS51704"/>
    </source>
</evidence>
<dbReference type="PANTHER" id="PTHR46211:SF1">
    <property type="entry name" value="GLYCEROPHOSPHODIESTER PHOSPHODIESTERASE, CYTOPLASMIC"/>
    <property type="match status" value="1"/>
</dbReference>
<geneLocation type="plasmid" evidence="2">
    <name>unnamed</name>
</geneLocation>
<evidence type="ECO:0000313" key="3">
    <source>
        <dbReference type="Proteomes" id="UP001290455"/>
    </source>
</evidence>
<dbReference type="InterPro" id="IPR030395">
    <property type="entry name" value="GP_PDE_dom"/>
</dbReference>
<accession>A0ABU5IV96</accession>
<dbReference type="CDD" id="cd08563">
    <property type="entry name" value="GDPD_TtGDE_like"/>
    <property type="match status" value="1"/>
</dbReference>
<proteinExistence type="predicted"/>
<dbReference type="Gene3D" id="3.20.20.190">
    <property type="entry name" value="Phosphatidylinositol (PI) phosphodiesterase"/>
    <property type="match status" value="1"/>
</dbReference>
<keyword evidence="3" id="KW-1185">Reference proteome</keyword>
<gene>
    <name evidence="2" type="ORF">SM124_04825</name>
</gene>